<dbReference type="RefSeq" id="WP_284303374.1">
    <property type="nucleotide sequence ID" value="NZ_BSUO01000001.1"/>
</dbReference>
<dbReference type="Pfam" id="PF01139">
    <property type="entry name" value="RtcB"/>
    <property type="match status" value="1"/>
</dbReference>
<keyword evidence="7" id="KW-0342">GTP-binding</keyword>
<dbReference type="InterPro" id="IPR001233">
    <property type="entry name" value="RtcB"/>
</dbReference>
<proteinExistence type="predicted"/>
<dbReference type="EC" id="6.5.1.8" evidence="2"/>
<keyword evidence="8" id="KW-0464">Manganese</keyword>
<dbReference type="InterPro" id="IPR052915">
    <property type="entry name" value="RtcB-like"/>
</dbReference>
<dbReference type="PANTHER" id="PTHR43749:SF2">
    <property type="entry name" value="RNA-SPLICING LIGASE RTCB"/>
    <property type="match status" value="1"/>
</dbReference>
<evidence type="ECO:0000313" key="11">
    <source>
        <dbReference type="EMBL" id="GMA39468.1"/>
    </source>
</evidence>
<gene>
    <name evidence="11" type="ORF">GCM10025883_15130</name>
</gene>
<dbReference type="EMBL" id="BSUO01000001">
    <property type="protein sequence ID" value="GMA39468.1"/>
    <property type="molecule type" value="Genomic_DNA"/>
</dbReference>
<dbReference type="Gene3D" id="3.90.1860.10">
    <property type="entry name" value="tRNA-splicing ligase RtcB"/>
    <property type="match status" value="1"/>
</dbReference>
<keyword evidence="12" id="KW-1185">Reference proteome</keyword>
<dbReference type="PANTHER" id="PTHR43749">
    <property type="entry name" value="RNA-SPLICING LIGASE RTCB"/>
    <property type="match status" value="1"/>
</dbReference>
<evidence type="ECO:0000256" key="1">
    <source>
        <dbReference type="ARBA" id="ARBA00001936"/>
    </source>
</evidence>
<dbReference type="InterPro" id="IPR036025">
    <property type="entry name" value="RtcB-like_sf"/>
</dbReference>
<comment type="catalytic activity">
    <reaction evidence="9">
        <text>a 3'-end 3'-phospho-ribonucleotide-RNA + a 5'-end dephospho-ribonucleoside-RNA + GTP = a ribonucleotidyl-ribonucleotide-RNA + GMP + diphosphate</text>
        <dbReference type="Rhea" id="RHEA:68076"/>
        <dbReference type="Rhea" id="RHEA-COMP:10463"/>
        <dbReference type="Rhea" id="RHEA-COMP:13936"/>
        <dbReference type="Rhea" id="RHEA-COMP:17355"/>
        <dbReference type="ChEBI" id="CHEBI:33019"/>
        <dbReference type="ChEBI" id="CHEBI:37565"/>
        <dbReference type="ChEBI" id="CHEBI:58115"/>
        <dbReference type="ChEBI" id="CHEBI:83062"/>
        <dbReference type="ChEBI" id="CHEBI:138284"/>
        <dbReference type="ChEBI" id="CHEBI:173118"/>
        <dbReference type="EC" id="6.5.1.8"/>
    </reaction>
</comment>
<feature type="region of interest" description="Disordered" evidence="10">
    <location>
        <begin position="1"/>
        <end position="22"/>
    </location>
</feature>
<keyword evidence="4" id="KW-0479">Metal-binding</keyword>
<sequence length="421" mass="45089">MNTENSETTEAARAVRREGRPPTVFPVTLPGAEHTALWAEVDSIEPAAQEQLRNVAALPWTHRLAVMPDVHYGKGATVGSVIAMRGAVAPAAVGVDIGCGMAAVRTSLSAGELPDDLGSLRSAIEAEIPVGFESHDGSADLSADPGLRRRVDAHLGGFSTLRAPGIDERHGRAVAQCGTLGGGNHFIEVTLDEDQQVWLMLHSGSRNIGNELARRHIESARGLEHNLGLPDRDLAVFLADTPQMQDYLHDLHWAQEYALLNREAMLVLLENVVRRAFPQVTYSERVTCHHNYVAHETYDGVDVVVTRKGAIRAGRGDLGLIPGSMGTGSYVVRGLGNEASLCSASHGAGRRMSRNKARKTFTVADLEAQTRGIECRKDAGVLDEIPGAYKDLAAVIAAQTTGTEPLVEVVTKLDTVLCVKG</sequence>
<evidence type="ECO:0000256" key="10">
    <source>
        <dbReference type="SAM" id="MobiDB-lite"/>
    </source>
</evidence>
<evidence type="ECO:0000256" key="6">
    <source>
        <dbReference type="ARBA" id="ARBA00022800"/>
    </source>
</evidence>
<evidence type="ECO:0000256" key="7">
    <source>
        <dbReference type="ARBA" id="ARBA00023134"/>
    </source>
</evidence>
<accession>A0ABQ6IS01</accession>
<evidence type="ECO:0000256" key="3">
    <source>
        <dbReference type="ARBA" id="ARBA00022598"/>
    </source>
</evidence>
<keyword evidence="5" id="KW-0547">Nucleotide-binding</keyword>
<name>A0ABQ6IS01_9MICO</name>
<evidence type="ECO:0000256" key="2">
    <source>
        <dbReference type="ARBA" id="ARBA00012726"/>
    </source>
</evidence>
<evidence type="ECO:0000256" key="4">
    <source>
        <dbReference type="ARBA" id="ARBA00022723"/>
    </source>
</evidence>
<keyword evidence="3 11" id="KW-0436">Ligase</keyword>
<evidence type="ECO:0000256" key="8">
    <source>
        <dbReference type="ARBA" id="ARBA00023211"/>
    </source>
</evidence>
<organism evidence="11 12">
    <name type="scientific">Mobilicoccus caccae</name>
    <dbReference type="NCBI Taxonomy" id="1859295"/>
    <lineage>
        <taxon>Bacteria</taxon>
        <taxon>Bacillati</taxon>
        <taxon>Actinomycetota</taxon>
        <taxon>Actinomycetes</taxon>
        <taxon>Micrococcales</taxon>
        <taxon>Dermatophilaceae</taxon>
        <taxon>Mobilicoccus</taxon>
    </lineage>
</organism>
<protein>
    <recommendedName>
        <fullName evidence="2">3'-phosphate/5'-hydroxy nucleic acid ligase</fullName>
        <ecNumber evidence="2">6.5.1.8</ecNumber>
    </recommendedName>
</protein>
<evidence type="ECO:0000256" key="5">
    <source>
        <dbReference type="ARBA" id="ARBA00022741"/>
    </source>
</evidence>
<dbReference type="Proteomes" id="UP001157126">
    <property type="component" value="Unassembled WGS sequence"/>
</dbReference>
<reference evidence="12" key="1">
    <citation type="journal article" date="2019" name="Int. J. Syst. Evol. Microbiol.">
        <title>The Global Catalogue of Microorganisms (GCM) 10K type strain sequencing project: providing services to taxonomists for standard genome sequencing and annotation.</title>
        <authorList>
            <consortium name="The Broad Institute Genomics Platform"/>
            <consortium name="The Broad Institute Genome Sequencing Center for Infectious Disease"/>
            <person name="Wu L."/>
            <person name="Ma J."/>
        </authorList>
    </citation>
    <scope>NUCLEOTIDE SEQUENCE [LARGE SCALE GENOMIC DNA]</scope>
    <source>
        <strain evidence="12">NBRC 113072</strain>
    </source>
</reference>
<evidence type="ECO:0000256" key="9">
    <source>
        <dbReference type="ARBA" id="ARBA00047746"/>
    </source>
</evidence>
<comment type="cofactor">
    <cofactor evidence="1">
        <name>Mn(2+)</name>
        <dbReference type="ChEBI" id="CHEBI:29035"/>
    </cofactor>
</comment>
<keyword evidence="6" id="KW-0692">RNA repair</keyword>
<dbReference type="SUPFAM" id="SSF103365">
    <property type="entry name" value="Hypothetical protein PH1602"/>
    <property type="match status" value="1"/>
</dbReference>
<comment type="caution">
    <text evidence="11">The sequence shown here is derived from an EMBL/GenBank/DDBJ whole genome shotgun (WGS) entry which is preliminary data.</text>
</comment>
<dbReference type="GO" id="GO:0016874">
    <property type="term" value="F:ligase activity"/>
    <property type="evidence" value="ECO:0007669"/>
    <property type="project" value="UniProtKB-KW"/>
</dbReference>
<evidence type="ECO:0000313" key="12">
    <source>
        <dbReference type="Proteomes" id="UP001157126"/>
    </source>
</evidence>